<proteinExistence type="predicted"/>
<gene>
    <name evidence="2" type="ORF">LITE_LOCUS21962</name>
</gene>
<organism evidence="2 3">
    <name type="scientific">Linum tenue</name>
    <dbReference type="NCBI Taxonomy" id="586396"/>
    <lineage>
        <taxon>Eukaryota</taxon>
        <taxon>Viridiplantae</taxon>
        <taxon>Streptophyta</taxon>
        <taxon>Embryophyta</taxon>
        <taxon>Tracheophyta</taxon>
        <taxon>Spermatophyta</taxon>
        <taxon>Magnoliopsida</taxon>
        <taxon>eudicotyledons</taxon>
        <taxon>Gunneridae</taxon>
        <taxon>Pentapetalae</taxon>
        <taxon>rosids</taxon>
        <taxon>fabids</taxon>
        <taxon>Malpighiales</taxon>
        <taxon>Linaceae</taxon>
        <taxon>Linum</taxon>
    </lineage>
</organism>
<feature type="region of interest" description="Disordered" evidence="1">
    <location>
        <begin position="127"/>
        <end position="156"/>
    </location>
</feature>
<dbReference type="EMBL" id="CAMGYJ010000006">
    <property type="protein sequence ID" value="CAI0429044.1"/>
    <property type="molecule type" value="Genomic_DNA"/>
</dbReference>
<feature type="compositionally biased region" description="Basic and acidic residues" evidence="1">
    <location>
        <begin position="15"/>
        <end position="25"/>
    </location>
</feature>
<feature type="region of interest" description="Disordered" evidence="1">
    <location>
        <begin position="1"/>
        <end position="63"/>
    </location>
</feature>
<accession>A0AAV0L6S8</accession>
<feature type="compositionally biased region" description="Basic and acidic residues" evidence="1">
    <location>
        <begin position="129"/>
        <end position="144"/>
    </location>
</feature>
<name>A0AAV0L6S8_9ROSI</name>
<evidence type="ECO:0000313" key="3">
    <source>
        <dbReference type="Proteomes" id="UP001154282"/>
    </source>
</evidence>
<dbReference type="Proteomes" id="UP001154282">
    <property type="component" value="Unassembled WGS sequence"/>
</dbReference>
<evidence type="ECO:0000256" key="1">
    <source>
        <dbReference type="SAM" id="MobiDB-lite"/>
    </source>
</evidence>
<protein>
    <submittedName>
        <fullName evidence="2">Uncharacterized protein</fullName>
    </submittedName>
</protein>
<sequence length="156" mass="16680">MGAGCDPQGRQVQQRVDRRRDERPPRGLRARQAVQPRNGGVAHDQCRRDGRVHRPRIGPNREGVDPVRRVRVWGSAAGRLYTGGLGDGVPANGECSGLGRCTAGAAVCGRGDGDGSRVGAHLLAPKAGVETHDETSGEVSELRRPASNCRPAWVHR</sequence>
<keyword evidence="3" id="KW-1185">Reference proteome</keyword>
<reference evidence="2" key="1">
    <citation type="submission" date="2022-08" db="EMBL/GenBank/DDBJ databases">
        <authorList>
            <person name="Gutierrez-Valencia J."/>
        </authorList>
    </citation>
    <scope>NUCLEOTIDE SEQUENCE</scope>
</reference>
<evidence type="ECO:0000313" key="2">
    <source>
        <dbReference type="EMBL" id="CAI0429044.1"/>
    </source>
</evidence>
<dbReference type="AlphaFoldDB" id="A0AAV0L6S8"/>
<comment type="caution">
    <text evidence="2">The sequence shown here is derived from an EMBL/GenBank/DDBJ whole genome shotgun (WGS) entry which is preliminary data.</text>
</comment>